<dbReference type="OrthoDB" id="233093at2"/>
<dbReference type="Proteomes" id="UP000182229">
    <property type="component" value="Unassembled WGS sequence"/>
</dbReference>
<sequence length="334" mass="37468">MWALSNRTPHAVERTWVRDKDGNHVWVVVVKATFDLDDTGQLRPSAEQEPPLREPVYLGEPGRSSLRYEADLVAPKPHTDVIINACAHAPGGRPAPRVEVAVRIHDIDKMLVVYGERVYKRGVLGVRPSAPKPFVSQPIVYEWAWGGTDTTDPDPRKHRSDCRNPVGRGLATSDAHLVDQPAHRIEYLQGKPAEQGPAGFGPIASHWSPRLELCGTFDDAWSKTRRPLLPRDHDERSALCAPVDQRPSRRLVGGETIVLYQLTPRGSLSFVLPRLRFGFDTHFGAVRRFHEATLGTVVIEPELKKLRMVYQTGLMVGPRETDHLDFTVITMRTD</sequence>
<dbReference type="AlphaFoldDB" id="A0A1L9BA64"/>
<dbReference type="Pfam" id="PF09937">
    <property type="entry name" value="DUF2169"/>
    <property type="match status" value="1"/>
</dbReference>
<feature type="domain" description="DUF2169" evidence="1">
    <location>
        <begin position="22"/>
        <end position="310"/>
    </location>
</feature>
<comment type="caution">
    <text evidence="2">The sequence shown here is derived from an EMBL/GenBank/DDBJ whole genome shotgun (WGS) entry which is preliminary data.</text>
</comment>
<organism evidence="2 3">
    <name type="scientific">Cystobacter ferrugineus</name>
    <dbReference type="NCBI Taxonomy" id="83449"/>
    <lineage>
        <taxon>Bacteria</taxon>
        <taxon>Pseudomonadati</taxon>
        <taxon>Myxococcota</taxon>
        <taxon>Myxococcia</taxon>
        <taxon>Myxococcales</taxon>
        <taxon>Cystobacterineae</taxon>
        <taxon>Archangiaceae</taxon>
        <taxon>Cystobacter</taxon>
    </lineage>
</organism>
<evidence type="ECO:0000313" key="2">
    <source>
        <dbReference type="EMBL" id="OJH39129.1"/>
    </source>
</evidence>
<reference evidence="3" key="1">
    <citation type="submission" date="2016-11" db="EMBL/GenBank/DDBJ databases">
        <authorList>
            <person name="Shukria A."/>
            <person name="Stevens D.C."/>
        </authorList>
    </citation>
    <scope>NUCLEOTIDE SEQUENCE [LARGE SCALE GENOMIC DNA]</scope>
    <source>
        <strain evidence="3">Cbfe23</strain>
    </source>
</reference>
<keyword evidence="3" id="KW-1185">Reference proteome</keyword>
<evidence type="ECO:0000259" key="1">
    <source>
        <dbReference type="Pfam" id="PF09937"/>
    </source>
</evidence>
<dbReference type="STRING" id="83449.BON30_16425"/>
<protein>
    <recommendedName>
        <fullName evidence="1">DUF2169 domain-containing protein</fullName>
    </recommendedName>
</protein>
<name>A0A1L9BA64_9BACT</name>
<dbReference type="EMBL" id="MPIN01000004">
    <property type="protein sequence ID" value="OJH39129.1"/>
    <property type="molecule type" value="Genomic_DNA"/>
</dbReference>
<accession>A0A1L9BA64</accession>
<dbReference type="RefSeq" id="WP_071899299.1">
    <property type="nucleotide sequence ID" value="NZ_MPIN01000004.1"/>
</dbReference>
<evidence type="ECO:0000313" key="3">
    <source>
        <dbReference type="Proteomes" id="UP000182229"/>
    </source>
</evidence>
<proteinExistence type="predicted"/>
<gene>
    <name evidence="2" type="ORF">BON30_16425</name>
</gene>
<dbReference type="InterPro" id="IPR018683">
    <property type="entry name" value="DUF2169"/>
</dbReference>
<reference evidence="2 3" key="2">
    <citation type="submission" date="2016-12" db="EMBL/GenBank/DDBJ databases">
        <title>Draft Genome Sequence of Cystobacter ferrugineus Strain Cbfe23.</title>
        <authorList>
            <person name="Akbar S."/>
            <person name="Dowd S.E."/>
            <person name="Stevens D.C."/>
        </authorList>
    </citation>
    <scope>NUCLEOTIDE SEQUENCE [LARGE SCALE GENOMIC DNA]</scope>
    <source>
        <strain evidence="2 3">Cbfe23</strain>
    </source>
</reference>